<dbReference type="InterPro" id="IPR036782">
    <property type="entry name" value="NE0471-like_N"/>
</dbReference>
<accession>A0A7V5H409</accession>
<dbReference type="Gene3D" id="3.30.2020.10">
    <property type="entry name" value="NE0471-like N-terminal domain"/>
    <property type="match status" value="1"/>
</dbReference>
<protein>
    <submittedName>
        <fullName evidence="1">DUF2442 domain-containing protein</fullName>
    </submittedName>
</protein>
<reference evidence="1" key="1">
    <citation type="journal article" date="2020" name="mSystems">
        <title>Genome- and Community-Level Interaction Insights into Carbon Utilization and Element Cycling Functions of Hydrothermarchaeota in Hydrothermal Sediment.</title>
        <authorList>
            <person name="Zhou Z."/>
            <person name="Liu Y."/>
            <person name="Xu W."/>
            <person name="Pan J."/>
            <person name="Luo Z.H."/>
            <person name="Li M."/>
        </authorList>
    </citation>
    <scope>NUCLEOTIDE SEQUENCE [LARGE SCALE GENOMIC DNA]</scope>
    <source>
        <strain evidence="1">HyVt-76</strain>
    </source>
</reference>
<name>A0A7V5H409_CALAY</name>
<dbReference type="SUPFAM" id="SSF143880">
    <property type="entry name" value="NE0471 N-terminal domain-like"/>
    <property type="match status" value="1"/>
</dbReference>
<gene>
    <name evidence="1" type="ORF">ENL21_06700</name>
</gene>
<dbReference type="Proteomes" id="UP000886111">
    <property type="component" value="Unassembled WGS sequence"/>
</dbReference>
<dbReference type="AlphaFoldDB" id="A0A7V5H409"/>
<comment type="caution">
    <text evidence="1">The sequence shown here is derived from an EMBL/GenBank/DDBJ whole genome shotgun (WGS) entry which is preliminary data.</text>
</comment>
<dbReference type="EMBL" id="DRTD01000493">
    <property type="protein sequence ID" value="HHE55454.1"/>
    <property type="molecule type" value="Genomic_DNA"/>
</dbReference>
<proteinExistence type="predicted"/>
<sequence>MIKIVQVVPKQNLKLWLKFEDGLEGTVDLTELKGKGVFKIWENPGVFEKVFVHPESGALAWNDEVEICADALYLKISGKSSKDLFKLIRDLRKSA</sequence>
<dbReference type="Pfam" id="PF10387">
    <property type="entry name" value="DUF2442"/>
    <property type="match status" value="1"/>
</dbReference>
<organism evidence="1">
    <name type="scientific">Caldithrix abyssi</name>
    <dbReference type="NCBI Taxonomy" id="187145"/>
    <lineage>
        <taxon>Bacteria</taxon>
        <taxon>Pseudomonadati</taxon>
        <taxon>Calditrichota</taxon>
        <taxon>Calditrichia</taxon>
        <taxon>Calditrichales</taxon>
        <taxon>Calditrichaceae</taxon>
        <taxon>Caldithrix</taxon>
    </lineage>
</organism>
<dbReference type="InterPro" id="IPR018841">
    <property type="entry name" value="DUF2442"/>
</dbReference>
<evidence type="ECO:0000313" key="1">
    <source>
        <dbReference type="EMBL" id="HHE55454.1"/>
    </source>
</evidence>